<dbReference type="Pfam" id="PF00248">
    <property type="entry name" value="Aldo_ket_red"/>
    <property type="match status" value="1"/>
</dbReference>
<feature type="region of interest" description="Disordered" evidence="7">
    <location>
        <begin position="381"/>
        <end position="407"/>
    </location>
</feature>
<evidence type="ECO:0000256" key="7">
    <source>
        <dbReference type="SAM" id="MobiDB-lite"/>
    </source>
</evidence>
<keyword evidence="6" id="KW-0413">Isomerase</keyword>
<dbReference type="PROSITE" id="PS00062">
    <property type="entry name" value="ALDOKETO_REDUCTASE_2"/>
    <property type="match status" value="1"/>
</dbReference>
<dbReference type="PRINTS" id="PR00069">
    <property type="entry name" value="ALDKETRDTASE"/>
</dbReference>
<reference evidence="10 11" key="1">
    <citation type="submission" date="2019-02" db="EMBL/GenBank/DDBJ databases">
        <title>Genome sequencing of the rare red list fungi Dentipellis fragilis.</title>
        <authorList>
            <person name="Buettner E."/>
            <person name="Kellner H."/>
        </authorList>
    </citation>
    <scope>NUCLEOTIDE SEQUENCE [LARGE SCALE GENOMIC DNA]</scope>
    <source>
        <strain evidence="10 11">DSM 105465</strain>
    </source>
</reference>
<dbReference type="Proteomes" id="UP000298327">
    <property type="component" value="Unassembled WGS sequence"/>
</dbReference>
<evidence type="ECO:0000256" key="6">
    <source>
        <dbReference type="ARBA" id="ARBA00023235"/>
    </source>
</evidence>
<dbReference type="SUPFAM" id="SSF51430">
    <property type="entry name" value="NAD(P)-linked oxidoreductase"/>
    <property type="match status" value="1"/>
</dbReference>
<evidence type="ECO:0000256" key="3">
    <source>
        <dbReference type="ARBA" id="ARBA00012787"/>
    </source>
</evidence>
<dbReference type="CDD" id="cd19120">
    <property type="entry name" value="AKR_AKR3C2-3"/>
    <property type="match status" value="1"/>
</dbReference>
<dbReference type="AlphaFoldDB" id="A0A4Y9Z363"/>
<dbReference type="InterPro" id="IPR020471">
    <property type="entry name" value="AKR"/>
</dbReference>
<keyword evidence="5" id="KW-0560">Oxidoreductase</keyword>
<comment type="catalytic activity">
    <reaction evidence="1">
        <text>a uridine in mRNA = a pseudouridine in mRNA</text>
        <dbReference type="Rhea" id="RHEA:56644"/>
        <dbReference type="Rhea" id="RHEA-COMP:14658"/>
        <dbReference type="Rhea" id="RHEA-COMP:14659"/>
        <dbReference type="ChEBI" id="CHEBI:65314"/>
        <dbReference type="ChEBI" id="CHEBI:65315"/>
    </reaction>
</comment>
<feature type="compositionally biased region" description="Basic residues" evidence="7">
    <location>
        <begin position="388"/>
        <end position="398"/>
    </location>
</feature>
<dbReference type="GO" id="GO:0016652">
    <property type="term" value="F:oxidoreductase activity, acting on NAD(P)H as acceptor"/>
    <property type="evidence" value="ECO:0007669"/>
    <property type="project" value="InterPro"/>
</dbReference>
<dbReference type="OrthoDB" id="9995526at2759"/>
<keyword evidence="4" id="KW-0819">tRNA processing</keyword>
<dbReference type="InterPro" id="IPR020103">
    <property type="entry name" value="PsdUridine_synth_cat_dom_sf"/>
</dbReference>
<protein>
    <recommendedName>
        <fullName evidence="3">tRNA pseudouridine(55) synthase</fullName>
        <ecNumber evidence="3">5.4.99.25</ecNumber>
    </recommendedName>
</protein>
<dbReference type="InterPro" id="IPR036812">
    <property type="entry name" value="NAD(P)_OxRdtase_dom_sf"/>
</dbReference>
<dbReference type="GO" id="GO:0016616">
    <property type="term" value="F:oxidoreductase activity, acting on the CH-OH group of donors, NAD or NADP as acceptor"/>
    <property type="evidence" value="ECO:0007669"/>
    <property type="project" value="UniProtKB-ARBA"/>
</dbReference>
<evidence type="ECO:0000313" key="11">
    <source>
        <dbReference type="Proteomes" id="UP000298327"/>
    </source>
</evidence>
<dbReference type="GO" id="GO:0160148">
    <property type="term" value="F:tRNA pseudouridine(55) synthase activity"/>
    <property type="evidence" value="ECO:0007669"/>
    <property type="project" value="UniProtKB-EC"/>
</dbReference>
<feature type="domain" description="NADP-dependent oxidoreductase" evidence="8">
    <location>
        <begin position="66"/>
        <end position="316"/>
    </location>
</feature>
<evidence type="ECO:0000256" key="4">
    <source>
        <dbReference type="ARBA" id="ARBA00022694"/>
    </source>
</evidence>
<dbReference type="SUPFAM" id="SSF55120">
    <property type="entry name" value="Pseudouridine synthase"/>
    <property type="match status" value="1"/>
</dbReference>
<dbReference type="EMBL" id="SEOQ01000148">
    <property type="protein sequence ID" value="TFY68992.1"/>
    <property type="molecule type" value="Genomic_DNA"/>
</dbReference>
<dbReference type="PANTHER" id="PTHR13767:SF2">
    <property type="entry name" value="PSEUDOURIDYLATE SYNTHASE TRUB1"/>
    <property type="match status" value="1"/>
</dbReference>
<evidence type="ECO:0000256" key="1">
    <source>
        <dbReference type="ARBA" id="ARBA00001166"/>
    </source>
</evidence>
<dbReference type="InterPro" id="IPR018170">
    <property type="entry name" value="Aldo/ket_reductase_CS"/>
</dbReference>
<sequence length="679" mass="74877">MFGLRARSAIKGITGGAVVIGICATLPSFLPHIRRYTQGTPTTTMANTPIKLNDGNTIPWLGFGTGTALYTKDAADIVAAAIKAGFTHLDGAQVYGNEDSLGKGIIASGKPRSELFVTTKLGKLEPGQTVKQSLQESLKKLQLDYVDLFLIHTPTHYFGQFKEIWKQFEEVKKEGLAKSIGVSNFRVQDFQEFLGNATVVPAINQIEYHPYVFKQSAALLEYHKKHGIVTESFGGQSPVFRSKGGSLDPVLAAAAERLSKASGKTITEGHVLLLWQRQRGIVAVTTTTKEARLHEYISIAGAPDLTPEELQAIDEAGSKEYHRHFKPIHLLRNIMPKAALPSLPLSGLFGIVKPSGPTSMDIINKAKILIGNSRLFVEASKLEENKGKPKGGRGRRRGKDNVKTGQGGTLDPLADGVLVVGVGKGTKRLNDFLDCSKEYQTTCLLGCETDSYDSEGARVRTAPWRHVTREKVESALEKFRGEIMQTPPIFSALKMDGMPLYDYARKGIPLPRPIEQRKVTIHSLELIDWKGSNHSYRWPEKQFTAEEKEALEKSLSGIDNEAKVTDETDPEVIEATEDEAPTAFVLKMKVSGGTYVRSVVHELAHAVGSAGHVVTLTRTRQKNYVIGDVEQEGDRQCVKWEVFERALKDEGEKDEEGWAEWEREVIDKMDILDGKNNSS</sequence>
<comment type="similarity">
    <text evidence="2">Belongs to the pseudouridine synthase TruB family.</text>
</comment>
<dbReference type="GO" id="GO:0005634">
    <property type="term" value="C:nucleus"/>
    <property type="evidence" value="ECO:0007669"/>
    <property type="project" value="TreeGrafter"/>
</dbReference>
<name>A0A4Y9Z363_9AGAM</name>
<evidence type="ECO:0000256" key="5">
    <source>
        <dbReference type="ARBA" id="ARBA00023002"/>
    </source>
</evidence>
<dbReference type="InterPro" id="IPR014780">
    <property type="entry name" value="tRNA_psdUridine_synth_TruB"/>
</dbReference>
<dbReference type="Gene3D" id="3.20.20.100">
    <property type="entry name" value="NADP-dependent oxidoreductase domain"/>
    <property type="match status" value="1"/>
</dbReference>
<proteinExistence type="inferred from homology"/>
<evidence type="ECO:0000259" key="8">
    <source>
        <dbReference type="Pfam" id="PF00248"/>
    </source>
</evidence>
<dbReference type="Pfam" id="PF01509">
    <property type="entry name" value="TruB_N"/>
    <property type="match status" value="1"/>
</dbReference>
<evidence type="ECO:0000256" key="2">
    <source>
        <dbReference type="ARBA" id="ARBA00008999"/>
    </source>
</evidence>
<accession>A0A4Y9Z363</accession>
<dbReference type="STRING" id="205917.A0A4Y9Z363"/>
<dbReference type="GO" id="GO:0003723">
    <property type="term" value="F:RNA binding"/>
    <property type="evidence" value="ECO:0007669"/>
    <property type="project" value="InterPro"/>
</dbReference>
<evidence type="ECO:0000313" key="10">
    <source>
        <dbReference type="EMBL" id="TFY68992.1"/>
    </source>
</evidence>
<keyword evidence="11" id="KW-1185">Reference proteome</keyword>
<feature type="domain" description="Pseudouridine synthase II N-terminal" evidence="9">
    <location>
        <begin position="401"/>
        <end position="533"/>
    </location>
</feature>
<dbReference type="InterPro" id="IPR023210">
    <property type="entry name" value="NADP_OxRdtase_dom"/>
</dbReference>
<dbReference type="GO" id="GO:1990481">
    <property type="term" value="P:mRNA pseudouridine synthesis"/>
    <property type="evidence" value="ECO:0007669"/>
    <property type="project" value="TreeGrafter"/>
</dbReference>
<dbReference type="GO" id="GO:0006400">
    <property type="term" value="P:tRNA modification"/>
    <property type="evidence" value="ECO:0007669"/>
    <property type="project" value="TreeGrafter"/>
</dbReference>
<dbReference type="FunFam" id="3.20.20.100:FF:000002">
    <property type="entry name" value="2,5-diketo-D-gluconic acid reductase A"/>
    <property type="match status" value="1"/>
</dbReference>
<evidence type="ECO:0000259" key="9">
    <source>
        <dbReference type="Pfam" id="PF01509"/>
    </source>
</evidence>
<dbReference type="EC" id="5.4.99.25" evidence="3"/>
<organism evidence="10 11">
    <name type="scientific">Dentipellis fragilis</name>
    <dbReference type="NCBI Taxonomy" id="205917"/>
    <lineage>
        <taxon>Eukaryota</taxon>
        <taxon>Fungi</taxon>
        <taxon>Dikarya</taxon>
        <taxon>Basidiomycota</taxon>
        <taxon>Agaricomycotina</taxon>
        <taxon>Agaricomycetes</taxon>
        <taxon>Russulales</taxon>
        <taxon>Hericiaceae</taxon>
        <taxon>Dentipellis</taxon>
    </lineage>
</organism>
<comment type="caution">
    <text evidence="10">The sequence shown here is derived from an EMBL/GenBank/DDBJ whole genome shotgun (WGS) entry which is preliminary data.</text>
</comment>
<dbReference type="HAMAP" id="MF_01080">
    <property type="entry name" value="TruB_bact"/>
    <property type="match status" value="1"/>
</dbReference>
<dbReference type="InterPro" id="IPR002501">
    <property type="entry name" value="PsdUridine_synth_N"/>
</dbReference>
<dbReference type="Gene3D" id="3.30.2350.10">
    <property type="entry name" value="Pseudouridine synthase"/>
    <property type="match status" value="1"/>
</dbReference>
<dbReference type="PANTHER" id="PTHR13767">
    <property type="entry name" value="TRNA-PSEUDOURIDINE SYNTHASE"/>
    <property type="match status" value="1"/>
</dbReference>
<gene>
    <name evidence="10" type="ORF">EVG20_g3339</name>
</gene>
<dbReference type="InterPro" id="IPR044494">
    <property type="entry name" value="AKR3C2/3"/>
</dbReference>